<comment type="similarity">
    <text evidence="1">Belongs to the multicopper oxidase family.</text>
</comment>
<dbReference type="OrthoDB" id="2121828at2759"/>
<evidence type="ECO:0000259" key="8">
    <source>
        <dbReference type="Pfam" id="PF00394"/>
    </source>
</evidence>
<keyword evidence="12" id="KW-1185">Reference proteome</keyword>
<dbReference type="InterPro" id="IPR002355">
    <property type="entry name" value="Cu_oxidase_Cu_BS"/>
</dbReference>
<evidence type="ECO:0000313" key="12">
    <source>
        <dbReference type="Proteomes" id="UP000799536"/>
    </source>
</evidence>
<feature type="domain" description="Plastocyanin-like" evidence="9">
    <location>
        <begin position="446"/>
        <end position="567"/>
    </location>
</feature>
<organism evidence="11 12">
    <name type="scientific">Delitschia confertaspora ATCC 74209</name>
    <dbReference type="NCBI Taxonomy" id="1513339"/>
    <lineage>
        <taxon>Eukaryota</taxon>
        <taxon>Fungi</taxon>
        <taxon>Dikarya</taxon>
        <taxon>Ascomycota</taxon>
        <taxon>Pezizomycotina</taxon>
        <taxon>Dothideomycetes</taxon>
        <taxon>Pleosporomycetidae</taxon>
        <taxon>Pleosporales</taxon>
        <taxon>Delitschiaceae</taxon>
        <taxon>Delitschia</taxon>
    </lineage>
</organism>
<feature type="signal peptide" evidence="7">
    <location>
        <begin position="1"/>
        <end position="31"/>
    </location>
</feature>
<dbReference type="PROSITE" id="PS00079">
    <property type="entry name" value="MULTICOPPER_OXIDASE1"/>
    <property type="match status" value="1"/>
</dbReference>
<gene>
    <name evidence="11" type="ORF">GQ43DRAFT_390410</name>
</gene>
<feature type="chain" id="PRO_5040142261" evidence="7">
    <location>
        <begin position="32"/>
        <end position="616"/>
    </location>
</feature>
<keyword evidence="6" id="KW-0325">Glycoprotein</keyword>
<dbReference type="SUPFAM" id="SSF49503">
    <property type="entry name" value="Cupredoxins"/>
    <property type="match status" value="3"/>
</dbReference>
<dbReference type="InterPro" id="IPR033138">
    <property type="entry name" value="Cu_oxidase_CS"/>
</dbReference>
<dbReference type="InterPro" id="IPR011706">
    <property type="entry name" value="Cu-oxidase_C"/>
</dbReference>
<keyword evidence="4" id="KW-0560">Oxidoreductase</keyword>
<evidence type="ECO:0000256" key="6">
    <source>
        <dbReference type="ARBA" id="ARBA00023180"/>
    </source>
</evidence>
<dbReference type="PANTHER" id="PTHR11709">
    <property type="entry name" value="MULTI-COPPER OXIDASE"/>
    <property type="match status" value="1"/>
</dbReference>
<keyword evidence="2" id="KW-0479">Metal-binding</keyword>
<evidence type="ECO:0000259" key="9">
    <source>
        <dbReference type="Pfam" id="PF07731"/>
    </source>
</evidence>
<sequence length="616" mass="69898">MFLSRRSFAAVQACFFTLSVLLSSGPSLAKAEPENRYGRLDSPTYPFYIKDKGSHPPPWTNNATRWFNPDQLPETGKTRQYDFTISRGVASPDGYQKQVMLVNGQFPGPMIEANWGDWIQVTIHNAITGPEEGTAMHWHGFLQKDAPWMDGVPSVSQCPIAPGESYTYRFRADRFGFSWYHSHYSAQYAGGLMGPMIIHGPSHARYDVDLGPVFITDWYHQEYFDIIKGIMGTDNKHWDLFSQNNLINGKGIYDCSQVTDGTPCHSDAKNAQFSFKSGQTHLLRLINAGAEGFEYFSIDGHTMTVITNDFVPIRPYNTTVVTLGIGQRADVLVKGTGKPGESYWMRANNSLICGQTTKGEALAEVRYENADLSKPPASQAQPFVDPGTCADDPLETTIPYFPVRGIRKPDFVQVYNINKTINETGQQEWQVNDSAFRGNYNNPLMLLTAQGNTSYPYNPEWNVYNFGKNKTVRMILNNITPWETRLSHPMHMHGHDFFVVAEGRGQWDGKTIVRPENPMRRDTVMLPRGGYVVIDVVMDNPGVWPFHCHIAWHVSEGLYINFIDQPHKFKPRQIREVMAGTCNAWNKWSKNNVVEQIDSGLRMMEKERSIEDRVMM</sequence>
<dbReference type="FunFam" id="2.60.40.420:FF:000038">
    <property type="entry name" value="Extracellular dihydrogeodin oxidase/laccase"/>
    <property type="match status" value="1"/>
</dbReference>
<evidence type="ECO:0000256" key="2">
    <source>
        <dbReference type="ARBA" id="ARBA00022723"/>
    </source>
</evidence>
<keyword evidence="3" id="KW-0677">Repeat</keyword>
<feature type="domain" description="Plastocyanin-like" evidence="10">
    <location>
        <begin position="86"/>
        <end position="201"/>
    </location>
</feature>
<proteinExistence type="inferred from homology"/>
<dbReference type="EMBL" id="ML993908">
    <property type="protein sequence ID" value="KAF2203262.1"/>
    <property type="molecule type" value="Genomic_DNA"/>
</dbReference>
<evidence type="ECO:0000256" key="4">
    <source>
        <dbReference type="ARBA" id="ARBA00023002"/>
    </source>
</evidence>
<dbReference type="InterPro" id="IPR008972">
    <property type="entry name" value="Cupredoxin"/>
</dbReference>
<evidence type="ECO:0000256" key="7">
    <source>
        <dbReference type="SAM" id="SignalP"/>
    </source>
</evidence>
<dbReference type="Pfam" id="PF07732">
    <property type="entry name" value="Cu-oxidase_3"/>
    <property type="match status" value="1"/>
</dbReference>
<dbReference type="AlphaFoldDB" id="A0A9P4JTZ3"/>
<accession>A0A9P4JTZ3</accession>
<comment type="caution">
    <text evidence="11">The sequence shown here is derived from an EMBL/GenBank/DDBJ whole genome shotgun (WGS) entry which is preliminary data.</text>
</comment>
<evidence type="ECO:0000256" key="1">
    <source>
        <dbReference type="ARBA" id="ARBA00010609"/>
    </source>
</evidence>
<dbReference type="GO" id="GO:0005507">
    <property type="term" value="F:copper ion binding"/>
    <property type="evidence" value="ECO:0007669"/>
    <property type="project" value="InterPro"/>
</dbReference>
<dbReference type="FunFam" id="2.60.40.420:FF:000021">
    <property type="entry name" value="Extracellular dihydrogeodin oxidase/laccase"/>
    <property type="match status" value="1"/>
</dbReference>
<keyword evidence="5" id="KW-0186">Copper</keyword>
<evidence type="ECO:0000256" key="5">
    <source>
        <dbReference type="ARBA" id="ARBA00023008"/>
    </source>
</evidence>
<dbReference type="CDD" id="cd13854">
    <property type="entry name" value="CuRO_1_MaLCC_like"/>
    <property type="match status" value="1"/>
</dbReference>
<dbReference type="InterPro" id="IPR001117">
    <property type="entry name" value="Cu-oxidase_2nd"/>
</dbReference>
<evidence type="ECO:0000256" key="3">
    <source>
        <dbReference type="ARBA" id="ARBA00022737"/>
    </source>
</evidence>
<evidence type="ECO:0000259" key="10">
    <source>
        <dbReference type="Pfam" id="PF07732"/>
    </source>
</evidence>
<protein>
    <submittedName>
        <fullName evidence="11">Laccase-1</fullName>
    </submittedName>
</protein>
<dbReference type="Proteomes" id="UP000799536">
    <property type="component" value="Unassembled WGS sequence"/>
</dbReference>
<dbReference type="PROSITE" id="PS00080">
    <property type="entry name" value="MULTICOPPER_OXIDASE2"/>
    <property type="match status" value="1"/>
</dbReference>
<dbReference type="Gene3D" id="2.60.40.420">
    <property type="entry name" value="Cupredoxins - blue copper proteins"/>
    <property type="match status" value="3"/>
</dbReference>
<dbReference type="InterPro" id="IPR045087">
    <property type="entry name" value="Cu-oxidase_fam"/>
</dbReference>
<dbReference type="GO" id="GO:0016491">
    <property type="term" value="F:oxidoreductase activity"/>
    <property type="evidence" value="ECO:0007669"/>
    <property type="project" value="UniProtKB-KW"/>
</dbReference>
<reference evidence="11" key="1">
    <citation type="journal article" date="2020" name="Stud. Mycol.">
        <title>101 Dothideomycetes genomes: a test case for predicting lifestyles and emergence of pathogens.</title>
        <authorList>
            <person name="Haridas S."/>
            <person name="Albert R."/>
            <person name="Binder M."/>
            <person name="Bloem J."/>
            <person name="Labutti K."/>
            <person name="Salamov A."/>
            <person name="Andreopoulos B."/>
            <person name="Baker S."/>
            <person name="Barry K."/>
            <person name="Bills G."/>
            <person name="Bluhm B."/>
            <person name="Cannon C."/>
            <person name="Castanera R."/>
            <person name="Culley D."/>
            <person name="Daum C."/>
            <person name="Ezra D."/>
            <person name="Gonzalez J."/>
            <person name="Henrissat B."/>
            <person name="Kuo A."/>
            <person name="Liang C."/>
            <person name="Lipzen A."/>
            <person name="Lutzoni F."/>
            <person name="Magnuson J."/>
            <person name="Mondo S."/>
            <person name="Nolan M."/>
            <person name="Ohm R."/>
            <person name="Pangilinan J."/>
            <person name="Park H.-J."/>
            <person name="Ramirez L."/>
            <person name="Alfaro M."/>
            <person name="Sun H."/>
            <person name="Tritt A."/>
            <person name="Yoshinaga Y."/>
            <person name="Zwiers L.-H."/>
            <person name="Turgeon B."/>
            <person name="Goodwin S."/>
            <person name="Spatafora J."/>
            <person name="Crous P."/>
            <person name="Grigoriev I."/>
        </authorList>
    </citation>
    <scope>NUCLEOTIDE SEQUENCE</scope>
    <source>
        <strain evidence="11">ATCC 74209</strain>
    </source>
</reference>
<evidence type="ECO:0000313" key="11">
    <source>
        <dbReference type="EMBL" id="KAF2203262.1"/>
    </source>
</evidence>
<dbReference type="CDD" id="cd13880">
    <property type="entry name" value="CuRO_2_MaLCC_like"/>
    <property type="match status" value="1"/>
</dbReference>
<dbReference type="PANTHER" id="PTHR11709:SF145">
    <property type="entry name" value="LCC1"/>
    <property type="match status" value="1"/>
</dbReference>
<dbReference type="CDD" id="cd13901">
    <property type="entry name" value="CuRO_3_MaLCC_like"/>
    <property type="match status" value="1"/>
</dbReference>
<feature type="domain" description="Plastocyanin-like" evidence="8">
    <location>
        <begin position="212"/>
        <end position="369"/>
    </location>
</feature>
<dbReference type="InterPro" id="IPR011707">
    <property type="entry name" value="Cu-oxidase-like_N"/>
</dbReference>
<name>A0A9P4JTZ3_9PLEO</name>
<keyword evidence="7" id="KW-0732">Signal</keyword>
<dbReference type="Pfam" id="PF07731">
    <property type="entry name" value="Cu-oxidase_2"/>
    <property type="match status" value="1"/>
</dbReference>
<dbReference type="Pfam" id="PF00394">
    <property type="entry name" value="Cu-oxidase"/>
    <property type="match status" value="1"/>
</dbReference>